<dbReference type="AlphaFoldDB" id="A0AA40IS26"/>
<reference evidence="1 2" key="1">
    <citation type="submission" date="2014-02" db="EMBL/GenBank/DDBJ databases">
        <title>Plasmidome dynamics in the species complex Clostridium novyi sensu lato converts strains of independent lineages into distinctly different pathogens.</title>
        <authorList>
            <person name="Skarin H."/>
            <person name="Segerman B."/>
        </authorList>
    </citation>
    <scope>NUCLEOTIDE SEQUENCE [LARGE SCALE GENOMIC DNA]</scope>
    <source>
        <strain evidence="1 2">ATCC 27606</strain>
    </source>
</reference>
<evidence type="ECO:0000313" key="1">
    <source>
        <dbReference type="EMBL" id="KEI11971.1"/>
    </source>
</evidence>
<comment type="caution">
    <text evidence="1">The sequence shown here is derived from an EMBL/GenBank/DDBJ whole genome shotgun (WGS) entry which is preliminary data.</text>
</comment>
<keyword evidence="2" id="KW-1185">Reference proteome</keyword>
<dbReference type="EMBL" id="JENW01000155">
    <property type="protein sequence ID" value="KEI11971.1"/>
    <property type="molecule type" value="Genomic_DNA"/>
</dbReference>
<accession>A0AA40IS26</accession>
<dbReference type="RefSeq" id="WP_039222265.1">
    <property type="nucleotide sequence ID" value="NZ_JENW01000155.1"/>
</dbReference>
<gene>
    <name evidence="1" type="ORF">Z959_12810</name>
</gene>
<dbReference type="Proteomes" id="UP000027770">
    <property type="component" value="Unassembled WGS sequence"/>
</dbReference>
<name>A0AA40IS26_CLONO</name>
<sequence length="110" mass="12867">MINNFKCCYISLDNPTRYYVKVKNYINLCVRYILQYSIFSGTVTKQIDIYGGQEKSYFIPIEGENVCMNILDCSLPMTSLIYHECIEERYNICYKIQGTVQNPICIKTIC</sequence>
<organism evidence="1 2">
    <name type="scientific">Clostridium novyi B str. ATCC 27606</name>
    <dbReference type="NCBI Taxonomy" id="1443123"/>
    <lineage>
        <taxon>Bacteria</taxon>
        <taxon>Bacillati</taxon>
        <taxon>Bacillota</taxon>
        <taxon>Clostridia</taxon>
        <taxon>Eubacteriales</taxon>
        <taxon>Clostridiaceae</taxon>
        <taxon>Clostridium</taxon>
    </lineage>
</organism>
<evidence type="ECO:0000313" key="2">
    <source>
        <dbReference type="Proteomes" id="UP000027770"/>
    </source>
</evidence>
<protein>
    <submittedName>
        <fullName evidence="1">Uncharacterized protein</fullName>
    </submittedName>
</protein>
<proteinExistence type="predicted"/>